<sequence length="1115" mass="126511">MNLQLHHSHHSHRSHSRSHSHIHHHSHHDHRDERTITNGNDSSNINSTITNINKSSTSANDNSPFANNNSTISQNQLNAEEESDLNSKLNLIIVCVGLPARGKSYITKKLQKYLNWMQYNTKIFNVGNTRRLKKGKPSDYPIQGPVCKEDKEFFDNHETSDGNNDESYNNSNNNNNNTDPTNDTSHDANFFDPSNKENFNVREQWAKETLDQLIDYLMSGQGNVGIFDATNTTKLRRKWIIETINKKTKGTIKVLFLESICTDQAIIEKNIRLKLSGPDYKKMDPNLALQDFRNRLKNYEKVYETIDDEEELSNEKFDIQYIKIINAGRKVVSYNISGYLSSQVVIFLLNFNLSERQIFLTSSGESEFNFKNRKGGDSGLTKNGEAFARELPRFISKKRQEFKLKQLNKEYIKENSFRLIEFDEDKEVNNNNNNNEETPDNATSKESTDEYLNIEPEFNVWSSNLIRAIHTASFFNDEEYHMKSFRMLNDLGCGSLDGMKESDFRNKFPEEYRNQLKNKLSYRFQGLGGESYLDVISRLRPMIIELERLKEHVLIVSHRVITRVLLGYFMGLSKEMLTELDVQHGFVYCIEPKPYGLDLKIWQFDEMTHEFYEVDEIEIMSKKRHRGSIVLSNSNGTRNGEIIIDTNMKHYNEPSIMSDSDSDSNTDSDGCNIISDSDEDEDYLSSEYSDADTDTSEESYETHSSINSLDSNLIHSSSGSEYVSIKKNTGDYLTKGLPTPIEQNKSKSLKKEIKILNKKLKNLELKSKDTSKKLKKLKRKNKLKKISSSSTISSSTTVSKIHSTNSSSINSPASLLLSGSKSPKFGSIPLNQHERSFSQCYEFRGASVSGTNTPKRIESNSNLSLHFKKSSMTNLNPVSMSNNLSLSPAIMQELQNVNHEATLNRFSNSLTNNLILSRSRSHSSTHLNSGATTPNGILNMPTKLSSLDLQSHLNSSITQHNHNLNNANIGTHTSPNTNTTNSNITSNGSSVTNIHGNPLLSLSKQHSAMTIPSLSNSIFSTIDTTHSSTLSLNDHHDMNFIDHQLLQKPNHNTTSPSGNPVNQNNDSTNDNNVPINNNQTEDIFRDKGYSEKQLDDILKNDVLMKKLTELILTKK</sequence>
<proteinExistence type="predicted"/>
<reference evidence="1" key="1">
    <citation type="submission" date="2023-04" db="EMBL/GenBank/DDBJ databases">
        <title>Candida boidinii NBRC 1967.</title>
        <authorList>
            <person name="Ichikawa N."/>
            <person name="Sato H."/>
            <person name="Tonouchi N."/>
        </authorList>
    </citation>
    <scope>NUCLEOTIDE SEQUENCE</scope>
    <source>
        <strain evidence="1">NBRC 1967</strain>
    </source>
</reference>
<protein>
    <submittedName>
        <fullName evidence="1">Unnamed protein product</fullName>
    </submittedName>
</protein>
<dbReference type="Proteomes" id="UP001165101">
    <property type="component" value="Unassembled WGS sequence"/>
</dbReference>
<evidence type="ECO:0000313" key="1">
    <source>
        <dbReference type="EMBL" id="GME92681.1"/>
    </source>
</evidence>
<organism evidence="1 2">
    <name type="scientific">Candida boidinii</name>
    <name type="common">Yeast</name>
    <dbReference type="NCBI Taxonomy" id="5477"/>
    <lineage>
        <taxon>Eukaryota</taxon>
        <taxon>Fungi</taxon>
        <taxon>Dikarya</taxon>
        <taxon>Ascomycota</taxon>
        <taxon>Saccharomycotina</taxon>
        <taxon>Pichiomycetes</taxon>
        <taxon>Pichiales</taxon>
        <taxon>Pichiaceae</taxon>
        <taxon>Ogataea</taxon>
        <taxon>Ogataea/Candida clade</taxon>
    </lineage>
</organism>
<dbReference type="EMBL" id="BSXV01001390">
    <property type="protein sequence ID" value="GME92681.1"/>
    <property type="molecule type" value="Genomic_DNA"/>
</dbReference>
<name>A0ACB5TQ65_CANBO</name>
<keyword evidence="2" id="KW-1185">Reference proteome</keyword>
<comment type="caution">
    <text evidence="1">The sequence shown here is derived from an EMBL/GenBank/DDBJ whole genome shotgun (WGS) entry which is preliminary data.</text>
</comment>
<accession>A0ACB5TQ65</accession>
<evidence type="ECO:0000313" key="2">
    <source>
        <dbReference type="Proteomes" id="UP001165101"/>
    </source>
</evidence>
<gene>
    <name evidence="1" type="ORF">Cboi01_000284300</name>
</gene>